<accession>J3NUJ8</accession>
<dbReference type="Proteomes" id="UP000006039">
    <property type="component" value="Unassembled WGS sequence"/>
</dbReference>
<dbReference type="GeneID" id="20345412"/>
<dbReference type="HOGENOM" id="CLU_648980_0_0_1"/>
<evidence type="ECO:0000313" key="3">
    <source>
        <dbReference type="EnsemblFungi" id="EJT79871"/>
    </source>
</evidence>
<protein>
    <submittedName>
        <fullName evidence="2 3">Uncharacterized protein</fullName>
    </submittedName>
</protein>
<name>J3NUJ8_GAET3</name>
<evidence type="ECO:0000256" key="1">
    <source>
        <dbReference type="SAM" id="MobiDB-lite"/>
    </source>
</evidence>
<sequence>MFDSNARILKTECRPGLMAPRGDTSKSRASLGTVAARAVDGDSPSISPLVPARRRDDNVETPTYLERVRQLPESLPRRLHEAGKGRVALCRTPGCWTKPGEVATDVGEEDEAVDDLVMSTPGSASLGQLVANEVCELRARQLLRFYEHYRDANPKPRVCQGDAALQTNTRQATEELPTAQAGGADPDPEPDSQPSNVPRNSITPALETVQDAPQQMQSVPAAARSTLRPVSAAVKKGPNKTPPPQARYNTRSAARAQQLPASPAPSDGRGCPLSAGTNASAELTAQPAIQQPAHDPAAAPSTPADPAPQATIKGAFRRSANMGLALRLAAAPTVKGLTQVFAATGTETVSGALALPKPLTRVAPASTAAGTSAGTAAPPGVAAMAAPAGSFFCLSKGPRSSVGFHGSIPQRAGRLSRRGDTGR</sequence>
<proteinExistence type="predicted"/>
<keyword evidence="4" id="KW-1185">Reference proteome</keyword>
<dbReference type="EnsemblFungi" id="EJT79871">
    <property type="protein sequence ID" value="EJT79871"/>
    <property type="gene ID" value="GGTG_04954"/>
</dbReference>
<reference evidence="4" key="1">
    <citation type="submission" date="2010-07" db="EMBL/GenBank/DDBJ databases">
        <title>The genome sequence of Gaeumannomyces graminis var. tritici strain R3-111a-1.</title>
        <authorList>
            <consortium name="The Broad Institute Genome Sequencing Platform"/>
            <person name="Ma L.-J."/>
            <person name="Dead R."/>
            <person name="Young S."/>
            <person name="Zeng Q."/>
            <person name="Koehrsen M."/>
            <person name="Alvarado L."/>
            <person name="Berlin A."/>
            <person name="Chapman S.B."/>
            <person name="Chen Z."/>
            <person name="Freedman E."/>
            <person name="Gellesch M."/>
            <person name="Goldberg J."/>
            <person name="Griggs A."/>
            <person name="Gujja S."/>
            <person name="Heilman E.R."/>
            <person name="Heiman D."/>
            <person name="Hepburn T."/>
            <person name="Howarth C."/>
            <person name="Jen D."/>
            <person name="Larson L."/>
            <person name="Mehta T."/>
            <person name="Neiman D."/>
            <person name="Pearson M."/>
            <person name="Roberts A."/>
            <person name="Saif S."/>
            <person name="Shea T."/>
            <person name="Shenoy N."/>
            <person name="Sisk P."/>
            <person name="Stolte C."/>
            <person name="Sykes S."/>
            <person name="Walk T."/>
            <person name="White J."/>
            <person name="Yandava C."/>
            <person name="Haas B."/>
            <person name="Nusbaum C."/>
            <person name="Birren B."/>
        </authorList>
    </citation>
    <scope>NUCLEOTIDE SEQUENCE [LARGE SCALE GENOMIC DNA]</scope>
    <source>
        <strain evidence="4">R3-111a-1</strain>
    </source>
</reference>
<reference evidence="2" key="2">
    <citation type="submission" date="2010-07" db="EMBL/GenBank/DDBJ databases">
        <authorList>
            <consortium name="The Broad Institute Genome Sequencing Platform"/>
            <consortium name="Broad Institute Genome Sequencing Center for Infectious Disease"/>
            <person name="Ma L.-J."/>
            <person name="Dead R."/>
            <person name="Young S."/>
            <person name="Zeng Q."/>
            <person name="Koehrsen M."/>
            <person name="Alvarado L."/>
            <person name="Berlin A."/>
            <person name="Chapman S.B."/>
            <person name="Chen Z."/>
            <person name="Freedman E."/>
            <person name="Gellesch M."/>
            <person name="Goldberg J."/>
            <person name="Griggs A."/>
            <person name="Gujja S."/>
            <person name="Heilman E.R."/>
            <person name="Heiman D."/>
            <person name="Hepburn T."/>
            <person name="Howarth C."/>
            <person name="Jen D."/>
            <person name="Larson L."/>
            <person name="Mehta T."/>
            <person name="Neiman D."/>
            <person name="Pearson M."/>
            <person name="Roberts A."/>
            <person name="Saif S."/>
            <person name="Shea T."/>
            <person name="Shenoy N."/>
            <person name="Sisk P."/>
            <person name="Stolte C."/>
            <person name="Sykes S."/>
            <person name="Walk T."/>
            <person name="White J."/>
            <person name="Yandava C."/>
            <person name="Haas B."/>
            <person name="Nusbaum C."/>
            <person name="Birren B."/>
        </authorList>
    </citation>
    <scope>NUCLEOTIDE SEQUENCE</scope>
    <source>
        <strain evidence="2">R3-111a-1</strain>
    </source>
</reference>
<feature type="compositionally biased region" description="Low complexity" evidence="1">
    <location>
        <begin position="292"/>
        <end position="309"/>
    </location>
</feature>
<evidence type="ECO:0000313" key="4">
    <source>
        <dbReference type="Proteomes" id="UP000006039"/>
    </source>
</evidence>
<organism evidence="2">
    <name type="scientific">Gaeumannomyces tritici (strain R3-111a-1)</name>
    <name type="common">Wheat and barley take-all root rot fungus</name>
    <name type="synonym">Gaeumannomyces graminis var. tritici</name>
    <dbReference type="NCBI Taxonomy" id="644352"/>
    <lineage>
        <taxon>Eukaryota</taxon>
        <taxon>Fungi</taxon>
        <taxon>Dikarya</taxon>
        <taxon>Ascomycota</taxon>
        <taxon>Pezizomycotina</taxon>
        <taxon>Sordariomycetes</taxon>
        <taxon>Sordariomycetidae</taxon>
        <taxon>Magnaporthales</taxon>
        <taxon>Magnaporthaceae</taxon>
        <taxon>Gaeumannomyces</taxon>
    </lineage>
</organism>
<feature type="region of interest" description="Disordered" evidence="1">
    <location>
        <begin position="403"/>
        <end position="423"/>
    </location>
</feature>
<feature type="compositionally biased region" description="Polar residues" evidence="1">
    <location>
        <begin position="192"/>
        <end position="203"/>
    </location>
</feature>
<feature type="region of interest" description="Disordered" evidence="1">
    <location>
        <begin position="289"/>
        <end position="309"/>
    </location>
</feature>
<reference evidence="2" key="3">
    <citation type="submission" date="2010-09" db="EMBL/GenBank/DDBJ databases">
        <title>Annotation of Gaeumannomyces graminis var. tritici R3-111a-1.</title>
        <authorList>
            <consortium name="The Broad Institute Genome Sequencing Platform"/>
            <person name="Ma L.-J."/>
            <person name="Dead R."/>
            <person name="Young S.K."/>
            <person name="Zeng Q."/>
            <person name="Gargeya S."/>
            <person name="Fitzgerald M."/>
            <person name="Haas B."/>
            <person name="Abouelleil A."/>
            <person name="Alvarado L."/>
            <person name="Arachchi H.M."/>
            <person name="Berlin A."/>
            <person name="Brown A."/>
            <person name="Chapman S.B."/>
            <person name="Chen Z."/>
            <person name="Dunbar C."/>
            <person name="Freedman E."/>
            <person name="Gearin G."/>
            <person name="Gellesch M."/>
            <person name="Goldberg J."/>
            <person name="Griggs A."/>
            <person name="Gujja S."/>
            <person name="Heiman D."/>
            <person name="Howarth C."/>
            <person name="Larson L."/>
            <person name="Lui A."/>
            <person name="MacDonald P.J.P."/>
            <person name="Mehta T."/>
            <person name="Montmayeur A."/>
            <person name="Murphy C."/>
            <person name="Neiman D."/>
            <person name="Pearson M."/>
            <person name="Priest M."/>
            <person name="Roberts A."/>
            <person name="Saif S."/>
            <person name="Shea T."/>
            <person name="Shenoy N."/>
            <person name="Sisk P."/>
            <person name="Stolte C."/>
            <person name="Sykes S."/>
            <person name="Yandava C."/>
            <person name="Wortman J."/>
            <person name="Nusbaum C."/>
            <person name="Birren B."/>
        </authorList>
    </citation>
    <scope>NUCLEOTIDE SEQUENCE</scope>
    <source>
        <strain evidence="2">R3-111a-1</strain>
    </source>
</reference>
<evidence type="ECO:0000313" key="2">
    <source>
        <dbReference type="EMBL" id="EJT79871.1"/>
    </source>
</evidence>
<dbReference type="AlphaFoldDB" id="J3NUJ8"/>
<feature type="region of interest" description="Disordered" evidence="1">
    <location>
        <begin position="177"/>
        <end position="277"/>
    </location>
</feature>
<reference evidence="3" key="4">
    <citation type="journal article" date="2015" name="G3 (Bethesda)">
        <title>Genome sequences of three phytopathogenic species of the Magnaporthaceae family of fungi.</title>
        <authorList>
            <person name="Okagaki L.H."/>
            <person name="Nunes C.C."/>
            <person name="Sailsbery J."/>
            <person name="Clay B."/>
            <person name="Brown D."/>
            <person name="John T."/>
            <person name="Oh Y."/>
            <person name="Young N."/>
            <person name="Fitzgerald M."/>
            <person name="Haas B.J."/>
            <person name="Zeng Q."/>
            <person name="Young S."/>
            <person name="Adiconis X."/>
            <person name="Fan L."/>
            <person name="Levin J.Z."/>
            <person name="Mitchell T.K."/>
            <person name="Okubara P.A."/>
            <person name="Farman M.L."/>
            <person name="Kohn L.M."/>
            <person name="Birren B."/>
            <person name="Ma L.-J."/>
            <person name="Dean R.A."/>
        </authorList>
    </citation>
    <scope>NUCLEOTIDE SEQUENCE</scope>
    <source>
        <strain evidence="3">R3-111a-1</strain>
    </source>
</reference>
<dbReference type="RefSeq" id="XP_009221016.1">
    <property type="nucleotide sequence ID" value="XM_009222752.1"/>
</dbReference>
<gene>
    <name evidence="3" type="primary">20345412</name>
    <name evidence="2" type="ORF">GGTG_04954</name>
</gene>
<dbReference type="VEuPathDB" id="FungiDB:GGTG_04954"/>
<reference evidence="3" key="5">
    <citation type="submission" date="2018-04" db="UniProtKB">
        <authorList>
            <consortium name="EnsemblFungi"/>
        </authorList>
    </citation>
    <scope>IDENTIFICATION</scope>
    <source>
        <strain evidence="3">R3-111a-1</strain>
    </source>
</reference>
<dbReference type="EMBL" id="GL385396">
    <property type="protein sequence ID" value="EJT79871.1"/>
    <property type="molecule type" value="Genomic_DNA"/>
</dbReference>